<evidence type="ECO:0000256" key="20">
    <source>
        <dbReference type="ARBA" id="ARBA00037898"/>
    </source>
</evidence>
<evidence type="ECO:0000256" key="23">
    <source>
        <dbReference type="ARBA" id="ARBA00072108"/>
    </source>
</evidence>
<dbReference type="InterPro" id="IPR036485">
    <property type="entry name" value="Glu_synth_asu_C_sf"/>
</dbReference>
<gene>
    <name evidence="26" type="ORF">B6S08_17140</name>
</gene>
<dbReference type="Pfam" id="PF01645">
    <property type="entry name" value="Glu_synthase"/>
    <property type="match status" value="1"/>
</dbReference>
<dbReference type="FunFam" id="3.60.20.10:FF:000001">
    <property type="entry name" value="Glutamate synthase, large subunit"/>
    <property type="match status" value="1"/>
</dbReference>
<evidence type="ECO:0000256" key="5">
    <source>
        <dbReference type="ARBA" id="ARBA00004909"/>
    </source>
</evidence>
<keyword evidence="10" id="KW-0288">FMN</keyword>
<dbReference type="GO" id="GO:0019676">
    <property type="term" value="P:ammonia assimilation cycle"/>
    <property type="evidence" value="ECO:0007669"/>
    <property type="project" value="TreeGrafter"/>
</dbReference>
<evidence type="ECO:0000256" key="24">
    <source>
        <dbReference type="ARBA" id="ARBA00079921"/>
    </source>
</evidence>
<dbReference type="SUPFAM" id="SSF69336">
    <property type="entry name" value="Alpha subunit of glutamate synthase, C-terminal domain"/>
    <property type="match status" value="1"/>
</dbReference>
<dbReference type="InterPro" id="IPR013785">
    <property type="entry name" value="Aldolase_TIM"/>
</dbReference>
<evidence type="ECO:0000256" key="9">
    <source>
        <dbReference type="ARBA" id="ARBA00022630"/>
    </source>
</evidence>
<dbReference type="InterPro" id="IPR017932">
    <property type="entry name" value="GATase_2_dom"/>
</dbReference>
<keyword evidence="9" id="KW-0285">Flavoprotein</keyword>
<dbReference type="SUPFAM" id="SSF51395">
    <property type="entry name" value="FMN-linked oxidoreductases"/>
    <property type="match status" value="1"/>
</dbReference>
<keyword evidence="27" id="KW-1185">Reference proteome</keyword>
<comment type="caution">
    <text evidence="26">The sequence shown here is derived from an EMBL/GenBank/DDBJ whole genome shotgun (WGS) entry which is preliminary data.</text>
</comment>
<dbReference type="FunFam" id="2.160.20.60:FF:000002">
    <property type="entry name" value="Glutamate synthase, large subunit"/>
    <property type="match status" value="1"/>
</dbReference>
<evidence type="ECO:0000256" key="12">
    <source>
        <dbReference type="ARBA" id="ARBA00022827"/>
    </source>
</evidence>
<evidence type="ECO:0000256" key="1">
    <source>
        <dbReference type="ARBA" id="ARBA00001917"/>
    </source>
</evidence>
<keyword evidence="18" id="KW-0314">Glutamate biosynthesis</keyword>
<comment type="cofactor">
    <cofactor evidence="2">
        <name>[3Fe-4S] cluster</name>
        <dbReference type="ChEBI" id="CHEBI:21137"/>
    </cofactor>
</comment>
<dbReference type="InterPro" id="IPR002489">
    <property type="entry name" value="Glu_synth_asu_C"/>
</dbReference>
<evidence type="ECO:0000256" key="16">
    <source>
        <dbReference type="ARBA" id="ARBA00023004"/>
    </source>
</evidence>
<keyword evidence="11" id="KW-0479">Metal-binding</keyword>
<dbReference type="Gene3D" id="3.60.20.10">
    <property type="entry name" value="Glutamine Phosphoribosylpyrophosphate, subunit 1, domain 1"/>
    <property type="match status" value="1"/>
</dbReference>
<comment type="pathway">
    <text evidence="4">Energy metabolism; nitrogen metabolism.</text>
</comment>
<evidence type="ECO:0000256" key="15">
    <source>
        <dbReference type="ARBA" id="ARBA00023002"/>
    </source>
</evidence>
<dbReference type="PANTHER" id="PTHR11938:SF148">
    <property type="entry name" value="GLUTAMATE SYNTHASE [NADPH] LARGE CHAIN"/>
    <property type="match status" value="1"/>
</dbReference>
<evidence type="ECO:0000256" key="10">
    <source>
        <dbReference type="ARBA" id="ARBA00022643"/>
    </source>
</evidence>
<comment type="function">
    <text evidence="22">Catalyzes the conversion of L-glutamine and 2-oxoglutarate into two molecules of L-glutamate.</text>
</comment>
<dbReference type="Gene3D" id="3.20.20.70">
    <property type="entry name" value="Aldolase class I"/>
    <property type="match status" value="2"/>
</dbReference>
<keyword evidence="8" id="KW-0028">Amino-acid biosynthesis</keyword>
<dbReference type="GO" id="GO:0006537">
    <property type="term" value="P:glutamate biosynthetic process"/>
    <property type="evidence" value="ECO:0007669"/>
    <property type="project" value="UniProtKB-KW"/>
</dbReference>
<dbReference type="FunFam" id="3.20.20.70:FF:000109">
    <property type="entry name" value="Glutamate synthase, large subunit"/>
    <property type="match status" value="1"/>
</dbReference>
<evidence type="ECO:0000256" key="7">
    <source>
        <dbReference type="ARBA" id="ARBA00012079"/>
    </source>
</evidence>
<dbReference type="GO" id="GO:0051538">
    <property type="term" value="F:3 iron, 4 sulfur cluster binding"/>
    <property type="evidence" value="ECO:0007669"/>
    <property type="project" value="UniProtKB-KW"/>
</dbReference>
<dbReference type="RefSeq" id="WP_094202033.1">
    <property type="nucleotide sequence ID" value="NZ_NBIM01000010.1"/>
</dbReference>
<dbReference type="GO" id="GO:0004355">
    <property type="term" value="F:glutamate synthase (NADPH) activity"/>
    <property type="evidence" value="ECO:0007669"/>
    <property type="project" value="UniProtKB-EC"/>
</dbReference>
<dbReference type="NCBIfam" id="NF008730">
    <property type="entry name" value="PRK11750.1"/>
    <property type="match status" value="1"/>
</dbReference>
<dbReference type="SUPFAM" id="SSF56235">
    <property type="entry name" value="N-terminal nucleophile aminohydrolases (Ntn hydrolases)"/>
    <property type="match status" value="1"/>
</dbReference>
<evidence type="ECO:0000256" key="8">
    <source>
        <dbReference type="ARBA" id="ARBA00022605"/>
    </source>
</evidence>
<dbReference type="EC" id="1.4.1.13" evidence="7"/>
<comment type="catalytic activity">
    <reaction evidence="21">
        <text>2 L-glutamate + NADP(+) = L-glutamine + 2-oxoglutarate + NADPH + H(+)</text>
        <dbReference type="Rhea" id="RHEA:15501"/>
        <dbReference type="ChEBI" id="CHEBI:15378"/>
        <dbReference type="ChEBI" id="CHEBI:16810"/>
        <dbReference type="ChEBI" id="CHEBI:29985"/>
        <dbReference type="ChEBI" id="CHEBI:57783"/>
        <dbReference type="ChEBI" id="CHEBI:58349"/>
        <dbReference type="ChEBI" id="CHEBI:58359"/>
        <dbReference type="EC" id="1.4.1.13"/>
    </reaction>
</comment>
<dbReference type="PANTHER" id="PTHR11938">
    <property type="entry name" value="FAD NADPH DEHYDROGENASE/OXIDOREDUCTASE"/>
    <property type="match status" value="1"/>
</dbReference>
<protein>
    <recommendedName>
        <fullName evidence="23">Glutamate synthase [NADPH] large chain</fullName>
        <ecNumber evidence="7">1.4.1.13</ecNumber>
    </recommendedName>
    <alternativeName>
        <fullName evidence="24">Glutamate synthase subunit alpha</fullName>
    </alternativeName>
</protein>
<dbReference type="InterPro" id="IPR006982">
    <property type="entry name" value="Glu_synth_centr_N"/>
</dbReference>
<comment type="similarity">
    <text evidence="6">Belongs to the glutamate synthase family.</text>
</comment>
<keyword evidence="16" id="KW-0408">Iron</keyword>
<evidence type="ECO:0000259" key="25">
    <source>
        <dbReference type="PROSITE" id="PS51278"/>
    </source>
</evidence>
<evidence type="ECO:0000256" key="13">
    <source>
        <dbReference type="ARBA" id="ARBA00022857"/>
    </source>
</evidence>
<comment type="pathway">
    <text evidence="20">Amino-acid biosynthesis; L-glutamate biosynthesis via GLT pathway; L-glutamate from 2-oxoglutarate and L-glutamine (NADP(+) route): step 1/1.</text>
</comment>
<dbReference type="OrthoDB" id="9758182at2"/>
<keyword evidence="14" id="KW-0315">Glutamine amidotransferase</keyword>
<proteinExistence type="inferred from homology"/>
<evidence type="ECO:0000256" key="6">
    <source>
        <dbReference type="ARBA" id="ARBA00009716"/>
    </source>
</evidence>
<keyword evidence="15" id="KW-0560">Oxidoreductase</keyword>
<dbReference type="Gene3D" id="2.160.20.60">
    <property type="entry name" value="Glutamate synthase, alpha subunit, C-terminal domain"/>
    <property type="match status" value="1"/>
</dbReference>
<feature type="domain" description="Glutamine amidotransferase type-2" evidence="25">
    <location>
        <begin position="13"/>
        <end position="402"/>
    </location>
</feature>
<keyword evidence="12" id="KW-0274">FAD</keyword>
<dbReference type="CDD" id="cd02808">
    <property type="entry name" value="GltS_FMN"/>
    <property type="match status" value="1"/>
</dbReference>
<dbReference type="PROSITE" id="PS51278">
    <property type="entry name" value="GATASE_TYPE_2"/>
    <property type="match status" value="1"/>
</dbReference>
<dbReference type="FunFam" id="3.20.20.70:FF:000061">
    <property type="entry name" value="Glutamate synthase large subunit"/>
    <property type="match status" value="1"/>
</dbReference>
<reference evidence="26 27" key="1">
    <citation type="submission" date="2017-08" db="EMBL/GenBank/DDBJ databases">
        <title>A Genome Sequence of Oceanimonas doudoroffii ATCC 27123T.</title>
        <authorList>
            <person name="Brennan M.A."/>
            <person name="Maclea K.S."/>
            <person name="Mcclelland W.D."/>
            <person name="Trachtenberg A.M."/>
        </authorList>
    </citation>
    <scope>NUCLEOTIDE SEQUENCE [LARGE SCALE GENOMIC DNA]</scope>
    <source>
        <strain evidence="26 27">ATCC 27123</strain>
    </source>
</reference>
<evidence type="ECO:0000256" key="3">
    <source>
        <dbReference type="ARBA" id="ARBA00001974"/>
    </source>
</evidence>
<keyword evidence="13" id="KW-0521">NADP</keyword>
<comment type="pathway">
    <text evidence="5">Nitrogen metabolism.</text>
</comment>
<accession>A0A233RAQ8</accession>
<comment type="cofactor">
    <cofactor evidence="3">
        <name>FAD</name>
        <dbReference type="ChEBI" id="CHEBI:57692"/>
    </cofactor>
</comment>
<dbReference type="InterPro" id="IPR002932">
    <property type="entry name" value="Glu_synthdom"/>
</dbReference>
<comment type="cofactor">
    <cofactor evidence="1">
        <name>FMN</name>
        <dbReference type="ChEBI" id="CHEBI:58210"/>
    </cofactor>
</comment>
<evidence type="ECO:0000256" key="22">
    <source>
        <dbReference type="ARBA" id="ARBA00053198"/>
    </source>
</evidence>
<dbReference type="GO" id="GO:0046872">
    <property type="term" value="F:metal ion binding"/>
    <property type="evidence" value="ECO:0007669"/>
    <property type="project" value="UniProtKB-KW"/>
</dbReference>
<organism evidence="26 27">
    <name type="scientific">Oceanimonas doudoroffii</name>
    <dbReference type="NCBI Taxonomy" id="84158"/>
    <lineage>
        <taxon>Bacteria</taxon>
        <taxon>Pseudomonadati</taxon>
        <taxon>Pseudomonadota</taxon>
        <taxon>Gammaproteobacteria</taxon>
        <taxon>Aeromonadales</taxon>
        <taxon>Aeromonadaceae</taxon>
        <taxon>Oceanimonas</taxon>
    </lineage>
</organism>
<dbReference type="Proteomes" id="UP000242757">
    <property type="component" value="Unassembled WGS sequence"/>
</dbReference>
<evidence type="ECO:0000256" key="4">
    <source>
        <dbReference type="ARBA" id="ARBA00004802"/>
    </source>
</evidence>
<sequence>MSLYDPRLEKDNCGFGLIAHTEGETSHKLVRLAISALDRMQHRGGIAADGKTGDGCGLLMQKPDSFFRAVAEDKGWNLGRKYAVGMLFLNPDAALAEQHRQIINEELERETLSLVGWREVPVNPGVLGEIAKASLPRIEQVFVNAPTGWAEKDIERRLYIVRRRIEKRISDDFFYVVSLSNLVMTYKGLCMPADLPRFYLDLADIRLQSAICVFHQRFSTNTQPRWPLAQPFRFLAHNGEINTIGGNRQWAQARGYKFASPLLPDLQEAAPYVNTSGSDSSSLDNMLELFLAGGMDLFRAMRMLIPPAWQKNPAMDEDLRAFYDFNSMHMEPWDGPAGIVMSDGRFAACALDRNGLRPARFVRTKDGFITLASEIGIWDYTPDEVLEKGRVGPGELFVVDTASGKIWTSFEIDDDLKGRHPYKEWMTKHKRKLERFEDLPDDQAGQCELDEQQLRTYQKLFGYSMEELDQVIRVMGENGQEAVGSMGDDAPMAVLSSRARSVYDYFRQMFAQVTNPPIDPLRENHVMSLATLIGREQNVFNETHGHAHRVQFESPILLYSDFHQLMGLDQTHHKHAVLDLNFDPAEGLKAALERLCEEATAAVRDGAVLLVLSDRAIREDRLPVPAAMAVGAVQRTLVEANLRCDSNIIVETASTRDPHQFAVLLGFGATAIYPYLAYETLGRQVADGVLKMSLREALLNYRNSINKGLYKVMSKMGISTIASYRCSQLFEAIGLHDDVVQYCFKGVSSRVQGAGFEDFQQDLFNLAKLAWIARKPLNQGGLLKYVHGGEYHSYNPDVVNSLQKAVRSGNYDDYKAYAKLVNERPVAMLRDLLTLKPAGSGIDLSQVEPATELFPRFDSAAMSIGALGPEAHESLAIAMNRLGGQSNSGEGGEDPRRFNSLRNSKIKQVASGRFGVTPHYLMNAEVIQIKVAQGAKPGEGGQLPGHKVTAEIAKLRYAVPGVTLISPPPHHDIYSIEDLAQLIFDIKQINPSCMVSVKLVSEPGVGTIATGVAKAYADLITVSGYDGGTGASPLTSVKYAGSPWELGLAETQQALVANGLRHKVRLQVDGGLKTGLDIVKAAILGAESFGFGTGPMVALGCKYLRICHLNNCATGVATQDEKLRRDHFLGLPEMVENYFKFIAEETRELMAQLGVTKLTDLIGRTDLLEALPGLTAKQQKLDLSGILAKPEPKPGLGVFCQEGNPNFDKGVLNLKMTEDALAAVESKSGGDFYYSIRNTDRSVGARLSGEIAKRHGNQGMAADPVRIHLDGTAGQSFGVWNAGGLEMILTGDANDYVGKGMTGGKLVIKSHVGVAFSSKDATLAGNTCLYGATGGHLYVAGRAGERFAVRNSGAIAVVEGLGDNGCEYMTSGIVTVLGRTGVNFAAGMTGGFAYVLDESDDFELRTNFELVELLGLDELVIHQEHLRGIITQHLQETGSDRAQEILANFDRYLPMFKLVKPKSSDVKSLLGHQSRSTAELRVHAQ</sequence>
<dbReference type="CDD" id="cd00982">
    <property type="entry name" value="gltB_C"/>
    <property type="match status" value="1"/>
</dbReference>
<evidence type="ECO:0000313" key="27">
    <source>
        <dbReference type="Proteomes" id="UP000242757"/>
    </source>
</evidence>
<evidence type="ECO:0000256" key="11">
    <source>
        <dbReference type="ARBA" id="ARBA00022723"/>
    </source>
</evidence>
<evidence type="ECO:0000256" key="2">
    <source>
        <dbReference type="ARBA" id="ARBA00001927"/>
    </source>
</evidence>
<evidence type="ECO:0000256" key="17">
    <source>
        <dbReference type="ARBA" id="ARBA00023014"/>
    </source>
</evidence>
<evidence type="ECO:0000256" key="18">
    <source>
        <dbReference type="ARBA" id="ARBA00023164"/>
    </source>
</evidence>
<keyword evidence="19" id="KW-0003">3Fe-4S</keyword>
<evidence type="ECO:0000256" key="19">
    <source>
        <dbReference type="ARBA" id="ARBA00023291"/>
    </source>
</evidence>
<evidence type="ECO:0000256" key="21">
    <source>
        <dbReference type="ARBA" id="ARBA00048151"/>
    </source>
</evidence>
<dbReference type="InterPro" id="IPR029055">
    <property type="entry name" value="Ntn_hydrolases_N"/>
</dbReference>
<dbReference type="Pfam" id="PF04898">
    <property type="entry name" value="Glu_syn_central"/>
    <property type="match status" value="1"/>
</dbReference>
<evidence type="ECO:0000313" key="26">
    <source>
        <dbReference type="EMBL" id="OXY80472.1"/>
    </source>
</evidence>
<name>A0A233RAQ8_9GAMM</name>
<dbReference type="Pfam" id="PF01493">
    <property type="entry name" value="GXGXG"/>
    <property type="match status" value="1"/>
</dbReference>
<dbReference type="Pfam" id="PF00310">
    <property type="entry name" value="GATase_2"/>
    <property type="match status" value="1"/>
</dbReference>
<evidence type="ECO:0000256" key="14">
    <source>
        <dbReference type="ARBA" id="ARBA00022962"/>
    </source>
</evidence>
<dbReference type="InterPro" id="IPR050711">
    <property type="entry name" value="ET-N_metabolism_enzyme"/>
</dbReference>
<dbReference type="CDD" id="cd00713">
    <property type="entry name" value="GltS"/>
    <property type="match status" value="1"/>
</dbReference>
<dbReference type="EMBL" id="NBIM01000010">
    <property type="protein sequence ID" value="OXY80472.1"/>
    <property type="molecule type" value="Genomic_DNA"/>
</dbReference>
<keyword evidence="17" id="KW-0411">Iron-sulfur</keyword>